<dbReference type="Gene3D" id="3.40.830.10">
    <property type="entry name" value="LigB-like"/>
    <property type="match status" value="1"/>
</dbReference>
<evidence type="ECO:0000256" key="1">
    <source>
        <dbReference type="ARBA" id="ARBA00001947"/>
    </source>
</evidence>
<keyword evidence="4" id="KW-0862">Zinc</keyword>
<evidence type="ECO:0000259" key="6">
    <source>
        <dbReference type="Pfam" id="PF02900"/>
    </source>
</evidence>
<dbReference type="SUPFAM" id="SSF53213">
    <property type="entry name" value="LigB-like"/>
    <property type="match status" value="1"/>
</dbReference>
<dbReference type="EMBL" id="RQGH01000026">
    <property type="protein sequence ID" value="TGL65432.1"/>
    <property type="molecule type" value="Genomic_DNA"/>
</dbReference>
<keyword evidence="8" id="KW-1185">Reference proteome</keyword>
<evidence type="ECO:0000256" key="4">
    <source>
        <dbReference type="ARBA" id="ARBA00022833"/>
    </source>
</evidence>
<comment type="caution">
    <text evidence="7">The sequence shown here is derived from an EMBL/GenBank/DDBJ whole genome shotgun (WGS) entry which is preliminary data.</text>
</comment>
<keyword evidence="3" id="KW-0479">Metal-binding</keyword>
<dbReference type="PIRSF" id="PIRSF006157">
    <property type="entry name" value="Doxgns_DODA"/>
    <property type="match status" value="1"/>
</dbReference>
<proteinExistence type="inferred from homology"/>
<dbReference type="Proteomes" id="UP000297567">
    <property type="component" value="Unassembled WGS sequence"/>
</dbReference>
<dbReference type="GO" id="GO:0016702">
    <property type="term" value="F:oxidoreductase activity, acting on single donors with incorporation of molecular oxygen, incorporation of two atoms of oxygen"/>
    <property type="evidence" value="ECO:0007669"/>
    <property type="project" value="UniProtKB-ARBA"/>
</dbReference>
<evidence type="ECO:0000256" key="5">
    <source>
        <dbReference type="ARBA" id="ARBA00023002"/>
    </source>
</evidence>
<keyword evidence="7" id="KW-0223">Dioxygenase</keyword>
<sequence length="280" mass="31536">MNQNELNIERNENGGKRVYPSLFLGHGSPMNAIEENEFVEGLRSLNKTIPIPKAILAISAHWLTNGTFVTAMEHPPTIHDFGGFPKALFEVQYPAPGSPSLAKEIQTLVKSQSVQLDYEWGLDHGTWSVLKHIYPEADIPVVQLSMDYKLPPEKHLEIARELLPLREQGILIIGSGNIVHNLGMVAWDRLNEIYGFDWAMKVNQKVKDWIMKGDTESLVQIRTKGKEFQWAIPTSEHYLPLLYTIGTQMETDSISFFNDKPVAGALTMTSVLLDPQPIFS</sequence>
<reference evidence="7" key="1">
    <citation type="journal article" date="2019" name="PLoS Negl. Trop. Dis.">
        <title>Revisiting the worldwide diversity of Leptospira species in the environment.</title>
        <authorList>
            <person name="Vincent A.T."/>
            <person name="Schiettekatte O."/>
            <person name="Bourhy P."/>
            <person name="Veyrier F.J."/>
            <person name="Picardeau M."/>
        </authorList>
    </citation>
    <scope>NUCLEOTIDE SEQUENCE [LARGE SCALE GENOMIC DNA]</scope>
    <source>
        <strain evidence="7">201702451</strain>
    </source>
</reference>
<protein>
    <submittedName>
        <fullName evidence="7">4,5-DOPA dioxygenase extradiol</fullName>
    </submittedName>
</protein>
<accession>A0A4Z0ZSX2</accession>
<name>A0A4Z0ZSX2_9LEPT</name>
<gene>
    <name evidence="7" type="ORF">EHQ62_12730</name>
</gene>
<dbReference type="InterPro" id="IPR004183">
    <property type="entry name" value="Xdiol_dOase_suB"/>
</dbReference>
<feature type="domain" description="Extradiol ring-cleavage dioxygenase class III enzyme subunit B" evidence="6">
    <location>
        <begin position="40"/>
        <end position="246"/>
    </location>
</feature>
<organism evidence="7 8">
    <name type="scientific">Leptospira jelokensis</name>
    <dbReference type="NCBI Taxonomy" id="2484931"/>
    <lineage>
        <taxon>Bacteria</taxon>
        <taxon>Pseudomonadati</taxon>
        <taxon>Spirochaetota</taxon>
        <taxon>Spirochaetia</taxon>
        <taxon>Leptospirales</taxon>
        <taxon>Leptospiraceae</taxon>
        <taxon>Leptospira</taxon>
    </lineage>
</organism>
<evidence type="ECO:0000256" key="2">
    <source>
        <dbReference type="ARBA" id="ARBA00007581"/>
    </source>
</evidence>
<dbReference type="PANTHER" id="PTHR30096:SF0">
    <property type="entry name" value="4,5-DOPA DIOXYGENASE EXTRADIOL-LIKE PROTEIN"/>
    <property type="match status" value="1"/>
</dbReference>
<dbReference type="Pfam" id="PF02900">
    <property type="entry name" value="LigB"/>
    <property type="match status" value="1"/>
</dbReference>
<dbReference type="RefSeq" id="WP_135643308.1">
    <property type="nucleotide sequence ID" value="NZ_RQGH01000026.1"/>
</dbReference>
<comment type="cofactor">
    <cofactor evidence="1">
        <name>Zn(2+)</name>
        <dbReference type="ChEBI" id="CHEBI:29105"/>
    </cofactor>
</comment>
<dbReference type="PANTHER" id="PTHR30096">
    <property type="entry name" value="4,5-DOPA DIOXYGENASE EXTRADIOL-LIKE PROTEIN"/>
    <property type="match status" value="1"/>
</dbReference>
<dbReference type="NCBIfam" id="NF007914">
    <property type="entry name" value="PRK10628.1"/>
    <property type="match status" value="1"/>
</dbReference>
<dbReference type="InterPro" id="IPR014436">
    <property type="entry name" value="Extradiol_dOase_DODA"/>
</dbReference>
<keyword evidence="5" id="KW-0560">Oxidoreductase</keyword>
<dbReference type="GO" id="GO:0008198">
    <property type="term" value="F:ferrous iron binding"/>
    <property type="evidence" value="ECO:0007669"/>
    <property type="project" value="InterPro"/>
</dbReference>
<dbReference type="AlphaFoldDB" id="A0A4Z0ZSX2"/>
<dbReference type="GO" id="GO:0008270">
    <property type="term" value="F:zinc ion binding"/>
    <property type="evidence" value="ECO:0007669"/>
    <property type="project" value="InterPro"/>
</dbReference>
<evidence type="ECO:0000313" key="7">
    <source>
        <dbReference type="EMBL" id="TGL65432.1"/>
    </source>
</evidence>
<comment type="similarity">
    <text evidence="2">Belongs to the DODA-type extradiol aromatic ring-opening dioxygenase family.</text>
</comment>
<dbReference type="CDD" id="cd07363">
    <property type="entry name" value="45_DOPA_Dioxygenase"/>
    <property type="match status" value="1"/>
</dbReference>
<evidence type="ECO:0000256" key="3">
    <source>
        <dbReference type="ARBA" id="ARBA00022723"/>
    </source>
</evidence>
<evidence type="ECO:0000313" key="8">
    <source>
        <dbReference type="Proteomes" id="UP000297567"/>
    </source>
</evidence>